<dbReference type="GO" id="GO:0016887">
    <property type="term" value="F:ATP hydrolysis activity"/>
    <property type="evidence" value="ECO:0007669"/>
    <property type="project" value="InterPro"/>
</dbReference>
<gene>
    <name evidence="2" type="ORF">Xmir_00188</name>
</gene>
<reference evidence="2 3" key="1">
    <citation type="journal article" date="2017" name="Nat. Microbiol.">
        <title>Natural product diversity associated with the nematode symbionts Photorhabdus and Xenorhabdus.</title>
        <authorList>
            <person name="Tobias N.J."/>
            <person name="Wolff H."/>
            <person name="Djahanschiri B."/>
            <person name="Grundmann F."/>
            <person name="Kronenwerth M."/>
            <person name="Shi Y.M."/>
            <person name="Simonyi S."/>
            <person name="Grun P."/>
            <person name="Shapiro-Ilan D."/>
            <person name="Pidot S.J."/>
            <person name="Stinear T.P."/>
            <person name="Ebersberger I."/>
            <person name="Bode H.B."/>
        </authorList>
    </citation>
    <scope>NUCLEOTIDE SEQUENCE [LARGE SCALE GENOMIC DNA]</scope>
    <source>
        <strain evidence="2 3">DSM 17902</strain>
    </source>
</reference>
<dbReference type="InterPro" id="IPR027417">
    <property type="entry name" value="P-loop_NTPase"/>
</dbReference>
<dbReference type="AlphaFoldDB" id="A0A2D0JWN1"/>
<evidence type="ECO:0000313" key="3">
    <source>
        <dbReference type="Proteomes" id="UP000221980"/>
    </source>
</evidence>
<dbReference type="GO" id="GO:0000731">
    <property type="term" value="P:DNA synthesis involved in DNA repair"/>
    <property type="evidence" value="ECO:0007669"/>
    <property type="project" value="TreeGrafter"/>
</dbReference>
<dbReference type="GO" id="GO:0006302">
    <property type="term" value="P:double-strand break repair"/>
    <property type="evidence" value="ECO:0007669"/>
    <property type="project" value="TreeGrafter"/>
</dbReference>
<comment type="caution">
    <text evidence="2">The sequence shown here is derived from an EMBL/GenBank/DDBJ whole genome shotgun (WGS) entry which is preliminary data.</text>
</comment>
<dbReference type="PANTHER" id="PTHR32182">
    <property type="entry name" value="DNA REPLICATION AND REPAIR PROTEIN RECF"/>
    <property type="match status" value="1"/>
</dbReference>
<organism evidence="2 3">
    <name type="scientific">Xenorhabdus miraniensis</name>
    <dbReference type="NCBI Taxonomy" id="351674"/>
    <lineage>
        <taxon>Bacteria</taxon>
        <taxon>Pseudomonadati</taxon>
        <taxon>Pseudomonadota</taxon>
        <taxon>Gammaproteobacteria</taxon>
        <taxon>Enterobacterales</taxon>
        <taxon>Morganellaceae</taxon>
        <taxon>Xenorhabdus</taxon>
    </lineage>
</organism>
<accession>A0A2D0JWN1</accession>
<evidence type="ECO:0000313" key="2">
    <source>
        <dbReference type="EMBL" id="PHM50784.1"/>
    </source>
</evidence>
<dbReference type="Pfam" id="PF13304">
    <property type="entry name" value="AAA_21"/>
    <property type="match status" value="1"/>
</dbReference>
<dbReference type="OrthoDB" id="994504at2"/>
<dbReference type="Gene3D" id="3.40.50.300">
    <property type="entry name" value="P-loop containing nucleotide triphosphate hydrolases"/>
    <property type="match status" value="1"/>
</dbReference>
<feature type="domain" description="ATPase AAA-type core" evidence="1">
    <location>
        <begin position="23"/>
        <end position="316"/>
    </location>
</feature>
<name>A0A2D0JWN1_9GAMM</name>
<sequence>MKILSLASCYKNLKIEKINFDSLTLLVGASGVGKTQILSALNKLTRIANGEGISGFSWAVEFEINENKYIWSGEFDRIYDDIDNLFSYKEEREKASIVKESLIIDNKEVIKRNREGIIYNGTSIVKLSQNESVVSLLREEDDIGIIRENFRKIVAIETIDDRIKSIPLLKDMENVNDVKATIVNNIYYKLYLCQKKNQKLFCSIKNRYEEIFPLVEDILIEKEDIVPSHNITLIKLKIKEKGIEEWISQHEMSSGMLKALIQIAYIYLSPEGTVFLIDEFENGFGVNCINDITDILMETGKGLQFILTSHHPYIINNIPLENWKIISRNAAMISSNNAEDFNLHESNHEAFTKLINLDIYLEGTRR</sequence>
<dbReference type="PANTHER" id="PTHR32182:SF22">
    <property type="entry name" value="ATP-DEPENDENT ENDONUCLEASE, OLD FAMILY-RELATED"/>
    <property type="match status" value="1"/>
</dbReference>
<dbReference type="InterPro" id="IPR003959">
    <property type="entry name" value="ATPase_AAA_core"/>
</dbReference>
<keyword evidence="3" id="KW-1185">Reference proteome</keyword>
<dbReference type="SUPFAM" id="SSF52540">
    <property type="entry name" value="P-loop containing nucleoside triphosphate hydrolases"/>
    <property type="match status" value="1"/>
</dbReference>
<proteinExistence type="predicted"/>
<protein>
    <recommendedName>
        <fullName evidence="1">ATPase AAA-type core domain-containing protein</fullName>
    </recommendedName>
</protein>
<dbReference type="EMBL" id="NITZ01000001">
    <property type="protein sequence ID" value="PHM50784.1"/>
    <property type="molecule type" value="Genomic_DNA"/>
</dbReference>
<evidence type="ECO:0000259" key="1">
    <source>
        <dbReference type="Pfam" id="PF13304"/>
    </source>
</evidence>
<dbReference type="RefSeq" id="WP_099112625.1">
    <property type="nucleotide sequence ID" value="NZ_CAWNQI010000001.1"/>
</dbReference>
<dbReference type="Proteomes" id="UP000221980">
    <property type="component" value="Unassembled WGS sequence"/>
</dbReference>
<dbReference type="GO" id="GO:0005524">
    <property type="term" value="F:ATP binding"/>
    <property type="evidence" value="ECO:0007669"/>
    <property type="project" value="InterPro"/>
</dbReference>